<sequence>MGSWSSSIFRLPEFDFPDWIRPSSIFRWPEFDFSGLRTNWAHMYLDLSIVDTVVWSFITVVESFALVAMLCFFFICCVPASCFSSVAVPAKHFTSAKCFTSVAVPNIPSQFGQHHLGQHHLSSVLASAPDLGTSAPELGPGLSS</sequence>
<dbReference type="Proteomes" id="UP000283530">
    <property type="component" value="Unassembled WGS sequence"/>
</dbReference>
<name>A0A443PU99_9MAGN</name>
<protein>
    <recommendedName>
        <fullName evidence="4">Transmembrane protein</fullName>
    </recommendedName>
</protein>
<feature type="transmembrane region" description="Helical" evidence="1">
    <location>
        <begin position="53"/>
        <end position="75"/>
    </location>
</feature>
<dbReference type="PANTHER" id="PTHR33726">
    <property type="entry name" value="TRANSMEMBRANE PROTEIN"/>
    <property type="match status" value="1"/>
</dbReference>
<dbReference type="AlphaFoldDB" id="A0A443PU99"/>
<dbReference type="EMBL" id="QPKB01000010">
    <property type="protein sequence ID" value="RWR94345.1"/>
    <property type="molecule type" value="Genomic_DNA"/>
</dbReference>
<keyword evidence="1" id="KW-0812">Transmembrane</keyword>
<reference evidence="2 3" key="1">
    <citation type="journal article" date="2019" name="Nat. Plants">
        <title>Stout camphor tree genome fills gaps in understanding of flowering plant genome evolution.</title>
        <authorList>
            <person name="Chaw S.M."/>
            <person name="Liu Y.C."/>
            <person name="Wu Y.W."/>
            <person name="Wang H.Y."/>
            <person name="Lin C.I."/>
            <person name="Wu C.S."/>
            <person name="Ke H.M."/>
            <person name="Chang L.Y."/>
            <person name="Hsu C.Y."/>
            <person name="Yang H.T."/>
            <person name="Sudianto E."/>
            <person name="Hsu M.H."/>
            <person name="Wu K.P."/>
            <person name="Wang L.N."/>
            <person name="Leebens-Mack J.H."/>
            <person name="Tsai I.J."/>
        </authorList>
    </citation>
    <scope>NUCLEOTIDE SEQUENCE [LARGE SCALE GENOMIC DNA]</scope>
    <source>
        <strain evidence="3">cv. Chaw 1501</strain>
        <tissue evidence="2">Young leaves</tissue>
    </source>
</reference>
<evidence type="ECO:0000256" key="1">
    <source>
        <dbReference type="SAM" id="Phobius"/>
    </source>
</evidence>
<keyword evidence="1" id="KW-0472">Membrane</keyword>
<dbReference type="OrthoDB" id="911529at2759"/>
<dbReference type="PANTHER" id="PTHR33726:SF17">
    <property type="entry name" value="OS06G0620700 PROTEIN"/>
    <property type="match status" value="1"/>
</dbReference>
<keyword evidence="3" id="KW-1185">Reference proteome</keyword>
<organism evidence="2 3">
    <name type="scientific">Cinnamomum micranthum f. kanehirae</name>
    <dbReference type="NCBI Taxonomy" id="337451"/>
    <lineage>
        <taxon>Eukaryota</taxon>
        <taxon>Viridiplantae</taxon>
        <taxon>Streptophyta</taxon>
        <taxon>Embryophyta</taxon>
        <taxon>Tracheophyta</taxon>
        <taxon>Spermatophyta</taxon>
        <taxon>Magnoliopsida</taxon>
        <taxon>Magnoliidae</taxon>
        <taxon>Laurales</taxon>
        <taxon>Lauraceae</taxon>
        <taxon>Cinnamomum</taxon>
    </lineage>
</organism>
<evidence type="ECO:0000313" key="3">
    <source>
        <dbReference type="Proteomes" id="UP000283530"/>
    </source>
</evidence>
<accession>A0A443PU99</accession>
<gene>
    <name evidence="2" type="ORF">CKAN_02363200</name>
</gene>
<keyword evidence="1" id="KW-1133">Transmembrane helix</keyword>
<comment type="caution">
    <text evidence="2">The sequence shown here is derived from an EMBL/GenBank/DDBJ whole genome shotgun (WGS) entry which is preliminary data.</text>
</comment>
<evidence type="ECO:0008006" key="4">
    <source>
        <dbReference type="Google" id="ProtNLM"/>
    </source>
</evidence>
<evidence type="ECO:0000313" key="2">
    <source>
        <dbReference type="EMBL" id="RWR94345.1"/>
    </source>
</evidence>
<proteinExistence type="predicted"/>